<dbReference type="EMBL" id="ABVL01000030">
    <property type="protein sequence ID" value="EDY16623.1"/>
    <property type="molecule type" value="Genomic_DNA"/>
</dbReference>
<dbReference type="STRING" id="497964.CfE428DRAFT_5903"/>
<name>B4DAG2_9BACT</name>
<organism evidence="2 3">
    <name type="scientific">Chthoniobacter flavus Ellin428</name>
    <dbReference type="NCBI Taxonomy" id="497964"/>
    <lineage>
        <taxon>Bacteria</taxon>
        <taxon>Pseudomonadati</taxon>
        <taxon>Verrucomicrobiota</taxon>
        <taxon>Spartobacteria</taxon>
        <taxon>Chthoniobacterales</taxon>
        <taxon>Chthoniobacteraceae</taxon>
        <taxon>Chthoniobacter</taxon>
    </lineage>
</organism>
<reference evidence="2 3" key="1">
    <citation type="journal article" date="2011" name="J. Bacteriol.">
        <title>Genome sequence of Chthoniobacter flavus Ellin428, an aerobic heterotrophic soil bacterium.</title>
        <authorList>
            <person name="Kant R."/>
            <person name="van Passel M.W."/>
            <person name="Palva A."/>
            <person name="Lucas S."/>
            <person name="Lapidus A."/>
            <person name="Glavina Del Rio T."/>
            <person name="Dalin E."/>
            <person name="Tice H."/>
            <person name="Bruce D."/>
            <person name="Goodwin L."/>
            <person name="Pitluck S."/>
            <person name="Larimer F.W."/>
            <person name="Land M.L."/>
            <person name="Hauser L."/>
            <person name="Sangwan P."/>
            <person name="de Vos W.M."/>
            <person name="Janssen P.H."/>
            <person name="Smidt H."/>
        </authorList>
    </citation>
    <scope>NUCLEOTIDE SEQUENCE [LARGE SCALE GENOMIC DNA]</scope>
    <source>
        <strain evidence="2 3">Ellin428</strain>
    </source>
</reference>
<comment type="caution">
    <text evidence="2">The sequence shown here is derived from an EMBL/GenBank/DDBJ whole genome shotgun (WGS) entry which is preliminary data.</text>
</comment>
<feature type="chain" id="PRO_5002800710" description="Peptidase C39-like domain-containing protein" evidence="1">
    <location>
        <begin position="32"/>
        <end position="264"/>
    </location>
</feature>
<dbReference type="Proteomes" id="UP000005824">
    <property type="component" value="Unassembled WGS sequence"/>
</dbReference>
<accession>B4DAG2</accession>
<dbReference type="AlphaFoldDB" id="B4DAG2"/>
<keyword evidence="3" id="KW-1185">Reference proteome</keyword>
<gene>
    <name evidence="2" type="ORF">CfE428DRAFT_5903</name>
</gene>
<keyword evidence="1" id="KW-0732">Signal</keyword>
<evidence type="ECO:0000313" key="2">
    <source>
        <dbReference type="EMBL" id="EDY16623.1"/>
    </source>
</evidence>
<feature type="signal peptide" evidence="1">
    <location>
        <begin position="1"/>
        <end position="31"/>
    </location>
</feature>
<sequence>MGLIAATREPFVKQRLCILFLVLCAVASARAATDFNLHRDTFAFSNDTLWQYGVDEQGVLHISHRDKPVEFAHRCFVLSRAVIQFHQFARFEPKQSRVSREEYGRRIKAVCRIPVWSKGPKEKIVIPGYVDLHDFSVAYEGLLKDDLGNWLPSYFRLGNWRMCMGHLRAGQAAAARWLAESIDRGQLRAIYLARFPHMNHVVVVYAVRREAQGNMTFTVYDPNYPNESAWVFYRASERSFEYEPRWYFPGGRVNVMRVFISPLH</sequence>
<evidence type="ECO:0000256" key="1">
    <source>
        <dbReference type="SAM" id="SignalP"/>
    </source>
</evidence>
<protein>
    <recommendedName>
        <fullName evidence="4">Peptidase C39-like domain-containing protein</fullName>
    </recommendedName>
</protein>
<evidence type="ECO:0008006" key="4">
    <source>
        <dbReference type="Google" id="ProtNLM"/>
    </source>
</evidence>
<proteinExistence type="predicted"/>
<dbReference type="InParanoid" id="B4DAG2"/>
<evidence type="ECO:0000313" key="3">
    <source>
        <dbReference type="Proteomes" id="UP000005824"/>
    </source>
</evidence>